<dbReference type="AlphaFoldDB" id="A0A822VJB4"/>
<reference evidence="5 6" key="1">
    <citation type="submission" date="2016-02" db="EMBL/GenBank/DDBJ databases">
        <authorList>
            <consortium name="Pathogen Informatics"/>
        </authorList>
    </citation>
    <scope>NUCLEOTIDE SEQUENCE [LARGE SCALE GENOMIC DNA]</scope>
    <source>
        <strain evidence="5 6">LOLA-SS005</strain>
    </source>
</reference>
<dbReference type="InterPro" id="IPR048647">
    <property type="entry name" value="RlmA_N"/>
</dbReference>
<evidence type="ECO:0000313" key="5">
    <source>
        <dbReference type="EMBL" id="CYU09574.1"/>
    </source>
</evidence>
<dbReference type="PIRSF" id="PIRSF018249">
    <property type="entry name" value="MyrA_prd"/>
    <property type="match status" value="1"/>
</dbReference>
<dbReference type="PANTHER" id="PTHR43591:SF110">
    <property type="entry name" value="RHODANESE DOMAIN-CONTAINING PROTEIN"/>
    <property type="match status" value="1"/>
</dbReference>
<protein>
    <submittedName>
        <fullName evidence="5">SAM-dependent methyltransferase</fullName>
        <ecNumber evidence="5">2.1.1.187</ecNumber>
    </submittedName>
</protein>
<dbReference type="SUPFAM" id="SSF53335">
    <property type="entry name" value="S-adenosyl-L-methionine-dependent methyltransferases"/>
    <property type="match status" value="1"/>
</dbReference>
<feature type="binding site" evidence="1">
    <location>
        <position position="16"/>
    </location>
    <ligand>
        <name>Zn(2+)</name>
        <dbReference type="ChEBI" id="CHEBI:29105"/>
    </ligand>
</feature>
<accession>A0A822VJB4</accession>
<name>A0A822VJB4_STRSU</name>
<dbReference type="PANTHER" id="PTHR43591">
    <property type="entry name" value="METHYLTRANSFERASE"/>
    <property type="match status" value="1"/>
</dbReference>
<dbReference type="Pfam" id="PF13649">
    <property type="entry name" value="Methyltransf_25"/>
    <property type="match status" value="1"/>
</dbReference>
<dbReference type="Gene3D" id="3.40.50.150">
    <property type="entry name" value="Vaccinia Virus protein VP39"/>
    <property type="match status" value="1"/>
</dbReference>
<proteinExistence type="predicted"/>
<dbReference type="InterPro" id="IPR029063">
    <property type="entry name" value="SAM-dependent_MTases_sf"/>
</dbReference>
<dbReference type="GO" id="GO:0046872">
    <property type="term" value="F:metal ion binding"/>
    <property type="evidence" value="ECO:0007669"/>
    <property type="project" value="UniProtKB-KW"/>
</dbReference>
<feature type="domain" description="23S rRNA (guanine(745)-N(1))-methyltransferase N-terminal" evidence="4">
    <location>
        <begin position="14"/>
        <end position="55"/>
    </location>
</feature>
<dbReference type="EC" id="2.1.1.187" evidence="5"/>
<feature type="binding site" evidence="2">
    <location>
        <position position="189"/>
    </location>
    <ligand>
        <name>S-adenosyl-L-methionine</name>
        <dbReference type="ChEBI" id="CHEBI:59789"/>
    </ligand>
</feature>
<feature type="binding site" evidence="2">
    <location>
        <begin position="101"/>
        <end position="102"/>
    </location>
    <ligand>
        <name>S-adenosyl-L-methionine</name>
        <dbReference type="ChEBI" id="CHEBI:59789"/>
    </ligand>
</feature>
<evidence type="ECO:0000256" key="2">
    <source>
        <dbReference type="PIRSR" id="PIRSR018249-2"/>
    </source>
</evidence>
<feature type="domain" description="Methyltransferase" evidence="3">
    <location>
        <begin position="94"/>
        <end position="178"/>
    </location>
</feature>
<keyword evidence="1" id="KW-0862">Zinc</keyword>
<feature type="binding site" evidence="2">
    <location>
        <position position="75"/>
    </location>
    <ligand>
        <name>S-adenosyl-L-methionine</name>
        <dbReference type="ChEBI" id="CHEBI:59789"/>
    </ligand>
</feature>
<dbReference type="InterPro" id="IPR041698">
    <property type="entry name" value="Methyltransf_25"/>
</dbReference>
<feature type="binding site" evidence="1">
    <location>
        <position position="32"/>
    </location>
    <ligand>
        <name>Zn(2+)</name>
        <dbReference type="ChEBI" id="CHEBI:29105"/>
    </ligand>
</feature>
<evidence type="ECO:0000313" key="6">
    <source>
        <dbReference type="Proteomes" id="UP000075041"/>
    </source>
</evidence>
<sequence>MTKHQRFANSDQFFACPHCGQGLGLDLNSLRCPNRHTFDIAKQGYVNLAPQVKQSANYHKSSFENRQAFLEAGYYDHLYEALEGKIAELGLRSVLDIGCGEGFYSRKLAEKMDLDILAFDISKDSILLAAKSDRTKSVKWFVGDLTKLPIQDKTIDGILDIFSPANYQEFARVLKAGGAILKLVPGPNHLKELRHLAKDQLRKESYDNQDIVDHFKSYLGQVEQVLVSRTLPITVAHAQVLADMTPLFFQVDQSKLDLSQLTEITVEGVLLVGTIKKKKPPLISEAVLLYFSYSSKIKVRRC</sequence>
<evidence type="ECO:0000259" key="3">
    <source>
        <dbReference type="Pfam" id="PF13649"/>
    </source>
</evidence>
<dbReference type="CDD" id="cd02440">
    <property type="entry name" value="AdoMet_MTases"/>
    <property type="match status" value="1"/>
</dbReference>
<organism evidence="5 6">
    <name type="scientific">Streptococcus suis</name>
    <dbReference type="NCBI Taxonomy" id="1307"/>
    <lineage>
        <taxon>Bacteria</taxon>
        <taxon>Bacillati</taxon>
        <taxon>Bacillota</taxon>
        <taxon>Bacilli</taxon>
        <taxon>Lactobacillales</taxon>
        <taxon>Streptococcaceae</taxon>
        <taxon>Streptococcus</taxon>
    </lineage>
</organism>
<keyword evidence="2" id="KW-0949">S-adenosyl-L-methionine</keyword>
<dbReference type="Pfam" id="PF21302">
    <property type="entry name" value="Zn_ribbon_RlmA"/>
    <property type="match status" value="1"/>
</dbReference>
<keyword evidence="5" id="KW-0489">Methyltransferase</keyword>
<evidence type="ECO:0000259" key="4">
    <source>
        <dbReference type="Pfam" id="PF21302"/>
    </source>
</evidence>
<feature type="binding site" evidence="1">
    <location>
        <position position="19"/>
    </location>
    <ligand>
        <name>Zn(2+)</name>
        <dbReference type="ChEBI" id="CHEBI:29105"/>
    </ligand>
</feature>
<keyword evidence="1" id="KW-0479">Metal-binding</keyword>
<dbReference type="GO" id="GO:0052911">
    <property type="term" value="F:23S rRNA (guanine(745)-N(1))-methyltransferase activity"/>
    <property type="evidence" value="ECO:0007669"/>
    <property type="project" value="UniProtKB-EC"/>
</dbReference>
<keyword evidence="5" id="KW-0808">Transferase</keyword>
<feature type="binding site" evidence="1">
    <location>
        <position position="36"/>
    </location>
    <ligand>
        <name>Zn(2+)</name>
        <dbReference type="ChEBI" id="CHEBI:29105"/>
    </ligand>
</feature>
<dbReference type="EMBL" id="FIFJ01000016">
    <property type="protein sequence ID" value="CYU09574.1"/>
    <property type="molecule type" value="Genomic_DNA"/>
</dbReference>
<evidence type="ECO:0000256" key="1">
    <source>
        <dbReference type="PIRSR" id="PIRSR018249-1"/>
    </source>
</evidence>
<gene>
    <name evidence="5" type="primary">rlmA</name>
    <name evidence="5" type="ORF">ERS132356_01382</name>
</gene>
<comment type="caution">
    <text evidence="5">The sequence shown here is derived from an EMBL/GenBank/DDBJ whole genome shotgun (WGS) entry which is preliminary data.</text>
</comment>
<dbReference type="Proteomes" id="UP000075041">
    <property type="component" value="Unassembled WGS sequence"/>
</dbReference>
<dbReference type="InterPro" id="IPR016718">
    <property type="entry name" value="rRNA_m1G-MeTrfase_A_prd"/>
</dbReference>